<keyword evidence="2" id="KW-1185">Reference proteome</keyword>
<evidence type="ECO:0000313" key="1">
    <source>
        <dbReference type="EMBL" id="RJF97072.1"/>
    </source>
</evidence>
<proteinExistence type="predicted"/>
<organism evidence="1 2">
    <name type="scientific">Noviherbaspirillum cavernae</name>
    <dbReference type="NCBI Taxonomy" id="2320862"/>
    <lineage>
        <taxon>Bacteria</taxon>
        <taxon>Pseudomonadati</taxon>
        <taxon>Pseudomonadota</taxon>
        <taxon>Betaproteobacteria</taxon>
        <taxon>Burkholderiales</taxon>
        <taxon>Oxalobacteraceae</taxon>
        <taxon>Noviherbaspirillum</taxon>
    </lineage>
</organism>
<reference evidence="1 2" key="1">
    <citation type="submission" date="2018-09" db="EMBL/GenBank/DDBJ databases">
        <authorList>
            <person name="Zhu H."/>
        </authorList>
    </citation>
    <scope>NUCLEOTIDE SEQUENCE [LARGE SCALE GENOMIC DNA]</scope>
    <source>
        <strain evidence="1 2">K2R10-39</strain>
    </source>
</reference>
<gene>
    <name evidence="1" type="ORF">D3870_21150</name>
</gene>
<comment type="caution">
    <text evidence="1">The sequence shown here is derived from an EMBL/GenBank/DDBJ whole genome shotgun (WGS) entry which is preliminary data.</text>
</comment>
<accession>A0A418WWG9</accession>
<dbReference type="AlphaFoldDB" id="A0A418WWG9"/>
<sequence length="114" mass="12962">MDELEILANLCMIARIEQAVAKQQLDEGMQMLVYPMQRGMLVGLGFEGNEAHRVHAQEVVRKRSENIEQLGAWLPAMFSDEGMYIVRRFDHMPDVGESLPLSEEELMAAKELLS</sequence>
<dbReference type="Proteomes" id="UP000285190">
    <property type="component" value="Unassembled WGS sequence"/>
</dbReference>
<name>A0A418WWG9_9BURK</name>
<evidence type="ECO:0000313" key="2">
    <source>
        <dbReference type="Proteomes" id="UP000285190"/>
    </source>
</evidence>
<protein>
    <submittedName>
        <fullName evidence="1">Uncharacterized protein</fullName>
    </submittedName>
</protein>
<dbReference type="OrthoDB" id="8719937at2"/>
<dbReference type="EMBL" id="QYUN01000003">
    <property type="protein sequence ID" value="RJF97072.1"/>
    <property type="molecule type" value="Genomic_DNA"/>
</dbReference>